<keyword evidence="1" id="KW-1133">Transmembrane helix</keyword>
<protein>
    <submittedName>
        <fullName evidence="2">Translation initiation factor 2</fullName>
    </submittedName>
</protein>
<comment type="caution">
    <text evidence="2">The sequence shown here is derived from an EMBL/GenBank/DDBJ whole genome shotgun (WGS) entry which is preliminary data.</text>
</comment>
<dbReference type="EMBL" id="PKUN01000001">
    <property type="protein sequence ID" value="PLX63346.1"/>
    <property type="molecule type" value="Genomic_DNA"/>
</dbReference>
<sequence length="179" mass="20060">MADDPRRVLVEVVARLGRETQLHLDERHRHFWITNVVTIVISLLLVVLAVFNVYYVKVLHGDLNGIVYNMGSMHTNLRQITGDMTGIAGHVQIIGNSIQYMDSINTHTAGISRHLPEIAASMAGMVVEVDAISQDMELMKQGMLNIEQRTGHMTGNVSIMRENVRQMSRPMGVMNPFLP</sequence>
<name>A0A2N6D0X2_9GAMM</name>
<reference evidence="2 3" key="1">
    <citation type="submission" date="2017-11" db="EMBL/GenBank/DDBJ databases">
        <title>Genome-resolved metagenomics identifies genetic mobility, metabolic interactions, and unexpected diversity in perchlorate-reducing communities.</title>
        <authorList>
            <person name="Barnum T.P."/>
            <person name="Figueroa I.A."/>
            <person name="Carlstrom C.I."/>
            <person name="Lucas L.N."/>
            <person name="Engelbrektson A.L."/>
            <person name="Coates J.D."/>
        </authorList>
    </citation>
    <scope>NUCLEOTIDE SEQUENCE [LARGE SCALE GENOMIC DNA]</scope>
    <source>
        <strain evidence="2">BM301</strain>
    </source>
</reference>
<keyword evidence="1" id="KW-0472">Membrane</keyword>
<dbReference type="GO" id="GO:0003743">
    <property type="term" value="F:translation initiation factor activity"/>
    <property type="evidence" value="ECO:0007669"/>
    <property type="project" value="UniProtKB-KW"/>
</dbReference>
<dbReference type="Proteomes" id="UP000235015">
    <property type="component" value="Unassembled WGS sequence"/>
</dbReference>
<feature type="transmembrane region" description="Helical" evidence="1">
    <location>
        <begin position="32"/>
        <end position="55"/>
    </location>
</feature>
<keyword evidence="1" id="KW-0812">Transmembrane</keyword>
<proteinExistence type="predicted"/>
<keyword evidence="2" id="KW-0648">Protein biosynthesis</keyword>
<keyword evidence="2" id="KW-0396">Initiation factor</keyword>
<evidence type="ECO:0000313" key="2">
    <source>
        <dbReference type="EMBL" id="PLX63346.1"/>
    </source>
</evidence>
<gene>
    <name evidence="2" type="ORF">C0630_00050</name>
</gene>
<organism evidence="2 3">
    <name type="scientific">Sedimenticola selenatireducens</name>
    <dbReference type="NCBI Taxonomy" id="191960"/>
    <lineage>
        <taxon>Bacteria</taxon>
        <taxon>Pseudomonadati</taxon>
        <taxon>Pseudomonadota</taxon>
        <taxon>Gammaproteobacteria</taxon>
        <taxon>Chromatiales</taxon>
        <taxon>Sedimenticolaceae</taxon>
        <taxon>Sedimenticola</taxon>
    </lineage>
</organism>
<evidence type="ECO:0000313" key="3">
    <source>
        <dbReference type="Proteomes" id="UP000235015"/>
    </source>
</evidence>
<dbReference type="STRING" id="1111735.GCA_000428045_03567"/>
<accession>A0A2N6D0X2</accession>
<dbReference type="RefSeq" id="WP_029132817.1">
    <property type="nucleotide sequence ID" value="NZ_PKUN01000001.1"/>
</dbReference>
<evidence type="ECO:0000256" key="1">
    <source>
        <dbReference type="SAM" id="Phobius"/>
    </source>
</evidence>
<dbReference type="AlphaFoldDB" id="A0A2N6D0X2"/>